<dbReference type="Gene3D" id="1.10.287.950">
    <property type="entry name" value="Methyl-accepting chemotaxis protein"/>
    <property type="match status" value="1"/>
</dbReference>
<dbReference type="SUPFAM" id="SSF58104">
    <property type="entry name" value="Methyl-accepting chemotaxis protein (MCP) signaling domain"/>
    <property type="match status" value="1"/>
</dbReference>
<dbReference type="PROSITE" id="PS50111">
    <property type="entry name" value="CHEMOTAXIS_TRANSDUC_2"/>
    <property type="match status" value="1"/>
</dbReference>
<dbReference type="EMBL" id="JBHMDM010000012">
    <property type="protein sequence ID" value="MFB9378867.1"/>
    <property type="molecule type" value="Genomic_DNA"/>
</dbReference>
<keyword evidence="2" id="KW-0472">Membrane</keyword>
<feature type="domain" description="Methyl-accepting transducer" evidence="6">
    <location>
        <begin position="82"/>
        <end position="270"/>
    </location>
</feature>
<dbReference type="CDD" id="cd06225">
    <property type="entry name" value="HAMP"/>
    <property type="match status" value="1"/>
</dbReference>
<comment type="caution">
    <text evidence="8">The sequence shown here is derived from an EMBL/GenBank/DDBJ whole genome shotgun (WGS) entry which is preliminary data.</text>
</comment>
<feature type="domain" description="HAMP" evidence="7">
    <location>
        <begin position="6"/>
        <end position="59"/>
    </location>
</feature>
<sequence length="299" mass="30907">MSRAVRHQDRALKVLAEVAGRAAGGDLEARVPHLGDDEHLVALRGAFNHCLDMTDAFVRDASATLTAASEGRYFRRFLPAGTKGSFRNGARIIENARAAGEQTAEELRRSAEVRAGLADELEAGVLAVSNRVHEAASTAQGSAEQLGRSTVETVAEAQAAVTAVTSLREASARIAEAVQLVERVAAQTRLLALNARIEAERAGTAGRGFAVVANEVKRLAEEAARTNQVIAAEVSTNLGVTEAAVGVIEGVVGSIRGMAEEVAAITAAVSGGPGEPGLAETAAGLQRQVVGFVASVREG</sequence>
<gene>
    <name evidence="8" type="ORF">ACFFVI_18060</name>
</gene>
<dbReference type="InterPro" id="IPR004089">
    <property type="entry name" value="MCPsignal_dom"/>
</dbReference>
<evidence type="ECO:0000259" key="7">
    <source>
        <dbReference type="PROSITE" id="PS50885"/>
    </source>
</evidence>
<keyword evidence="1" id="KW-0812">Transmembrane</keyword>
<keyword evidence="9" id="KW-1185">Reference proteome</keyword>
<dbReference type="Pfam" id="PF00015">
    <property type="entry name" value="MCPsignal"/>
    <property type="match status" value="1"/>
</dbReference>
<evidence type="ECO:0000256" key="3">
    <source>
        <dbReference type="ARBA" id="ARBA00023224"/>
    </source>
</evidence>
<name>A0ABV5LXQ5_9ACTN</name>
<dbReference type="PROSITE" id="PS50885">
    <property type="entry name" value="HAMP"/>
    <property type="match status" value="1"/>
</dbReference>
<evidence type="ECO:0000259" key="6">
    <source>
        <dbReference type="PROSITE" id="PS50111"/>
    </source>
</evidence>
<accession>A0ABV5LXQ5</accession>
<protein>
    <submittedName>
        <fullName evidence="8">Methyl-accepting chemotaxis protein</fullName>
    </submittedName>
</protein>
<dbReference type="InterPro" id="IPR003660">
    <property type="entry name" value="HAMP_dom"/>
</dbReference>
<organism evidence="8 9">
    <name type="scientific">Kineococcus gynurae</name>
    <dbReference type="NCBI Taxonomy" id="452979"/>
    <lineage>
        <taxon>Bacteria</taxon>
        <taxon>Bacillati</taxon>
        <taxon>Actinomycetota</taxon>
        <taxon>Actinomycetes</taxon>
        <taxon>Kineosporiales</taxon>
        <taxon>Kineosporiaceae</taxon>
        <taxon>Kineococcus</taxon>
    </lineage>
</organism>
<comment type="similarity">
    <text evidence="4">Belongs to the methyl-accepting chemotaxis (MCP) protein family.</text>
</comment>
<evidence type="ECO:0000256" key="1">
    <source>
        <dbReference type="ARBA" id="ARBA00022692"/>
    </source>
</evidence>
<evidence type="ECO:0000313" key="9">
    <source>
        <dbReference type="Proteomes" id="UP001589748"/>
    </source>
</evidence>
<dbReference type="SMART" id="SM00283">
    <property type="entry name" value="MA"/>
    <property type="match status" value="1"/>
</dbReference>
<dbReference type="Proteomes" id="UP001589748">
    <property type="component" value="Unassembled WGS sequence"/>
</dbReference>
<reference evidence="8 9" key="1">
    <citation type="submission" date="2024-09" db="EMBL/GenBank/DDBJ databases">
        <authorList>
            <person name="Sun Q."/>
            <person name="Mori K."/>
        </authorList>
    </citation>
    <scope>NUCLEOTIDE SEQUENCE [LARGE SCALE GENOMIC DNA]</scope>
    <source>
        <strain evidence="8 9">TISTR 1856</strain>
    </source>
</reference>
<evidence type="ECO:0000256" key="2">
    <source>
        <dbReference type="ARBA" id="ARBA00022989"/>
    </source>
</evidence>
<dbReference type="PANTHER" id="PTHR32089">
    <property type="entry name" value="METHYL-ACCEPTING CHEMOTAXIS PROTEIN MCPB"/>
    <property type="match status" value="1"/>
</dbReference>
<dbReference type="RefSeq" id="WP_380134213.1">
    <property type="nucleotide sequence ID" value="NZ_JBHLUI010000001.1"/>
</dbReference>
<evidence type="ECO:0000256" key="4">
    <source>
        <dbReference type="ARBA" id="ARBA00029447"/>
    </source>
</evidence>
<evidence type="ECO:0000313" key="8">
    <source>
        <dbReference type="EMBL" id="MFB9378867.1"/>
    </source>
</evidence>
<evidence type="ECO:0000256" key="5">
    <source>
        <dbReference type="PROSITE-ProRule" id="PRU00284"/>
    </source>
</evidence>
<proteinExistence type="inferred from homology"/>
<dbReference type="PANTHER" id="PTHR32089:SF112">
    <property type="entry name" value="LYSOZYME-LIKE PROTEIN-RELATED"/>
    <property type="match status" value="1"/>
</dbReference>
<keyword evidence="3 5" id="KW-0807">Transducer</keyword>
<keyword evidence="2" id="KW-1133">Transmembrane helix</keyword>